<dbReference type="GO" id="GO:0016301">
    <property type="term" value="F:kinase activity"/>
    <property type="evidence" value="ECO:0007669"/>
    <property type="project" value="UniProtKB-KW"/>
</dbReference>
<dbReference type="EMBL" id="CP042806">
    <property type="protein sequence ID" value="QEE31455.1"/>
    <property type="molecule type" value="Genomic_DNA"/>
</dbReference>
<keyword evidence="1 2" id="KW-0418">Kinase</keyword>
<dbReference type="InterPro" id="IPR005338">
    <property type="entry name" value="Anhydro_N_Ac-Mur_kinase"/>
</dbReference>
<dbReference type="KEGG" id="talb:FTW19_19095"/>
<evidence type="ECO:0000313" key="2">
    <source>
        <dbReference type="EMBL" id="QEE31455.1"/>
    </source>
</evidence>
<dbReference type="EC" id="2.7.1.170" evidence="1"/>
<dbReference type="SUPFAM" id="SSF53067">
    <property type="entry name" value="Actin-like ATPase domain"/>
    <property type="match status" value="1"/>
</dbReference>
<dbReference type="Gene3D" id="3.30.420.40">
    <property type="match status" value="2"/>
</dbReference>
<dbReference type="PANTHER" id="PTHR30605:SF0">
    <property type="entry name" value="ANHYDRO-N-ACETYLMURAMIC ACID KINASE"/>
    <property type="match status" value="1"/>
</dbReference>
<dbReference type="HAMAP" id="MF_01270">
    <property type="entry name" value="AnhMurNAc_kinase"/>
    <property type="match status" value="1"/>
</dbReference>
<dbReference type="PANTHER" id="PTHR30605">
    <property type="entry name" value="ANHYDRO-N-ACETYLMURAMIC ACID KINASE"/>
    <property type="match status" value="1"/>
</dbReference>
<comment type="similarity">
    <text evidence="1">Belongs to the anhydro-N-acetylmuramic acid kinase family.</text>
</comment>
<dbReference type="InterPro" id="IPR043129">
    <property type="entry name" value="ATPase_NBD"/>
</dbReference>
<dbReference type="Pfam" id="PF03702">
    <property type="entry name" value="AnmK"/>
    <property type="match status" value="1"/>
</dbReference>
<dbReference type="GO" id="GO:0006040">
    <property type="term" value="P:amino sugar metabolic process"/>
    <property type="evidence" value="ECO:0007669"/>
    <property type="project" value="InterPro"/>
</dbReference>
<dbReference type="NCBIfam" id="NF007148">
    <property type="entry name" value="PRK09585.3-2"/>
    <property type="match status" value="1"/>
</dbReference>
<evidence type="ECO:0000256" key="1">
    <source>
        <dbReference type="HAMAP-Rule" id="MF_01270"/>
    </source>
</evidence>
<dbReference type="AlphaFoldDB" id="A0A5B9EK40"/>
<dbReference type="GO" id="GO:0005524">
    <property type="term" value="F:ATP binding"/>
    <property type="evidence" value="ECO:0007669"/>
    <property type="project" value="UniProtKB-UniRule"/>
</dbReference>
<dbReference type="OrthoDB" id="9763949at2"/>
<keyword evidence="1" id="KW-0067">ATP-binding</keyword>
<keyword evidence="1" id="KW-0547">Nucleotide-binding</keyword>
<keyword evidence="3" id="KW-1185">Reference proteome</keyword>
<gene>
    <name evidence="1" type="primary">anmK</name>
    <name evidence="2" type="ORF">FTW19_19095</name>
</gene>
<protein>
    <recommendedName>
        <fullName evidence="1">Anhydro-N-acetylmuramic acid kinase</fullName>
        <ecNumber evidence="1">2.7.1.170</ecNumber>
    </recommendedName>
    <alternativeName>
        <fullName evidence="1">AnhMurNAc kinase</fullName>
    </alternativeName>
</protein>
<comment type="catalytic activity">
    <reaction evidence="1">
        <text>1,6-anhydro-N-acetyl-beta-muramate + ATP + H2O = N-acetyl-D-muramate 6-phosphate + ADP + H(+)</text>
        <dbReference type="Rhea" id="RHEA:24952"/>
        <dbReference type="ChEBI" id="CHEBI:15377"/>
        <dbReference type="ChEBI" id="CHEBI:15378"/>
        <dbReference type="ChEBI" id="CHEBI:30616"/>
        <dbReference type="ChEBI" id="CHEBI:58690"/>
        <dbReference type="ChEBI" id="CHEBI:58722"/>
        <dbReference type="ChEBI" id="CHEBI:456216"/>
        <dbReference type="EC" id="2.7.1.170"/>
    </reaction>
</comment>
<comment type="function">
    <text evidence="1">Catalyzes the specific phosphorylation of 1,6-anhydro-N-acetylmuramic acid (anhMurNAc) with the simultaneous cleavage of the 1,6-anhydro ring, generating MurNAc-6-P. Is required for the utilization of anhMurNAc either imported from the medium or derived from its own cell wall murein, and thus plays a role in cell wall recycling.</text>
</comment>
<comment type="pathway">
    <text evidence="1">Cell wall biogenesis; peptidoglycan recycling.</text>
</comment>
<dbReference type="CDD" id="cd24050">
    <property type="entry name" value="ASKHA_NBD_ANMK"/>
    <property type="match status" value="1"/>
</dbReference>
<dbReference type="GO" id="GO:0016773">
    <property type="term" value="F:phosphotransferase activity, alcohol group as acceptor"/>
    <property type="evidence" value="ECO:0007669"/>
    <property type="project" value="UniProtKB-UniRule"/>
</dbReference>
<organism evidence="2 3">
    <name type="scientific">Terriglobus albidus</name>
    <dbReference type="NCBI Taxonomy" id="1592106"/>
    <lineage>
        <taxon>Bacteria</taxon>
        <taxon>Pseudomonadati</taxon>
        <taxon>Acidobacteriota</taxon>
        <taxon>Terriglobia</taxon>
        <taxon>Terriglobales</taxon>
        <taxon>Acidobacteriaceae</taxon>
        <taxon>Terriglobus</taxon>
    </lineage>
</organism>
<dbReference type="UniPathway" id="UPA00343"/>
<dbReference type="GO" id="GO:0097175">
    <property type="term" value="P:1,6-anhydro-N-acetyl-beta-muramic acid catabolic process"/>
    <property type="evidence" value="ECO:0007669"/>
    <property type="project" value="UniProtKB-UniRule"/>
</dbReference>
<name>A0A5B9EK40_9BACT</name>
<sequence length="388" mass="41376">MTIAGVMSGTSADGVDVAIVRIAPGKHVPKLKLLEHRAFSYPKALRNVVLAAMDAQSISAAEMARLHWRLGEVYADCIAQTLAASKLRASLVGVHGQTIYHQGAASPYLGKPLKCTWQLGEASCIAERLRIPVISDFRPADMAAGGHAAPLVPMLDYTVFAHAKRNRVLQNLGGIANLSAIPANTSADKLLAFDTGPANMVVDALMQRFFQKPYDRNGATAKRGIVLQPVLDTLMRDPYFVAAPPKSTGREQYGAAFVDKLLKLCGKARGEDIIATATALTAESIAHAYRTFVWPHLGMNAPLAAATDFIPAGGGAKNATLMRMLRERLEPLGITFVPIETFGLPAEAKEAAAFALLAWLTWHGLPGNVPSATGASRPVVLGRITDAR</sequence>
<accession>A0A5B9EK40</accession>
<feature type="binding site" evidence="1">
    <location>
        <begin position="9"/>
        <end position="16"/>
    </location>
    <ligand>
        <name>ATP</name>
        <dbReference type="ChEBI" id="CHEBI:30616"/>
    </ligand>
</feature>
<keyword evidence="1" id="KW-0119">Carbohydrate metabolism</keyword>
<keyword evidence="1 2" id="KW-0808">Transferase</keyword>
<comment type="pathway">
    <text evidence="1">Amino-sugar metabolism; 1,6-anhydro-N-acetylmuramate degradation.</text>
</comment>
<dbReference type="GO" id="GO:0009254">
    <property type="term" value="P:peptidoglycan turnover"/>
    <property type="evidence" value="ECO:0007669"/>
    <property type="project" value="UniProtKB-UniRule"/>
</dbReference>
<dbReference type="Proteomes" id="UP000321820">
    <property type="component" value="Chromosome"/>
</dbReference>
<reference evidence="2 3" key="1">
    <citation type="submission" date="2019-08" db="EMBL/GenBank/DDBJ databases">
        <title>Complete genome sequence of Terriglobus albidus strain ORNL.</title>
        <authorList>
            <person name="Podar M."/>
        </authorList>
    </citation>
    <scope>NUCLEOTIDE SEQUENCE [LARGE SCALE GENOMIC DNA]</scope>
    <source>
        <strain evidence="2 3">ORNL</strain>
    </source>
</reference>
<proteinExistence type="inferred from homology"/>
<dbReference type="UniPathway" id="UPA00544"/>
<evidence type="ECO:0000313" key="3">
    <source>
        <dbReference type="Proteomes" id="UP000321820"/>
    </source>
</evidence>